<keyword evidence="2" id="KW-1185">Reference proteome</keyword>
<proteinExistence type="predicted"/>
<evidence type="ECO:0000313" key="1">
    <source>
        <dbReference type="EMBL" id="OAD20082.1"/>
    </source>
</evidence>
<dbReference type="EMBL" id="LUTY01002558">
    <property type="protein sequence ID" value="OAD20082.1"/>
    <property type="molecule type" value="Genomic_DNA"/>
</dbReference>
<comment type="caution">
    <text evidence="1">The sequence shown here is derived from an EMBL/GenBank/DDBJ whole genome shotgun (WGS) entry which is preliminary data.</text>
</comment>
<reference evidence="1 2" key="1">
    <citation type="submission" date="2016-05" db="EMBL/GenBank/DDBJ databases">
        <title>Single-cell genome of chain-forming Candidatus Thiomargarita nelsonii and comparison to other large sulfur-oxidizing bacteria.</title>
        <authorList>
            <person name="Winkel M."/>
            <person name="Salman V."/>
            <person name="Woyke T."/>
            <person name="Schulz-Vogt H."/>
            <person name="Richter M."/>
            <person name="Flood B."/>
            <person name="Bailey J."/>
            <person name="Amann R."/>
            <person name="Mussmann M."/>
        </authorList>
    </citation>
    <scope>NUCLEOTIDE SEQUENCE [LARGE SCALE GENOMIC DNA]</scope>
    <source>
        <strain evidence="1 2">THI036</strain>
    </source>
</reference>
<sequence length="51" mass="5974">MIDDLFVTDMNLSLANKGRYGDHDGKLFWIAFEIVCHCHHRFVIVTDNHDL</sequence>
<organism evidence="1 2">
    <name type="scientific">Candidatus Thiomargarita nelsonii</name>
    <dbReference type="NCBI Taxonomy" id="1003181"/>
    <lineage>
        <taxon>Bacteria</taxon>
        <taxon>Pseudomonadati</taxon>
        <taxon>Pseudomonadota</taxon>
        <taxon>Gammaproteobacteria</taxon>
        <taxon>Thiotrichales</taxon>
        <taxon>Thiotrichaceae</taxon>
        <taxon>Thiomargarita</taxon>
    </lineage>
</organism>
<evidence type="ECO:0000313" key="2">
    <source>
        <dbReference type="Proteomes" id="UP000076962"/>
    </source>
</evidence>
<name>A0A176RWC4_9GAMM</name>
<dbReference type="AlphaFoldDB" id="A0A176RWC4"/>
<dbReference type="Proteomes" id="UP000076962">
    <property type="component" value="Unassembled WGS sequence"/>
</dbReference>
<protein>
    <submittedName>
        <fullName evidence="1">Uncharacterized protein</fullName>
    </submittedName>
</protein>
<accession>A0A176RWC4</accession>
<gene>
    <name evidence="1" type="ORF">THIOM_004238</name>
</gene>